<keyword evidence="2" id="KW-1185">Reference proteome</keyword>
<dbReference type="PROSITE" id="PS50092">
    <property type="entry name" value="TSP1"/>
    <property type="match status" value="5"/>
</dbReference>
<dbReference type="SMART" id="SM00209">
    <property type="entry name" value="TSP1"/>
    <property type="match status" value="2"/>
</dbReference>
<comment type="caution">
    <text evidence="1">The sequence shown here is derived from an EMBL/GenBank/DDBJ whole genome shotgun (WGS) entry which is preliminary data.</text>
</comment>
<proteinExistence type="predicted"/>
<accession>A0AAV5UIN5</accession>
<dbReference type="AlphaFoldDB" id="A0AAV5UIN5"/>
<dbReference type="PANTHER" id="PTHR31507:SF3">
    <property type="entry name" value="TIL DOMAIN-CONTAINING PROTEIN"/>
    <property type="match status" value="1"/>
</dbReference>
<gene>
    <name evidence="1" type="ORF">PENTCL1PPCAC_29006</name>
</gene>
<name>A0AAV5UIN5_9BILA</name>
<reference evidence="1" key="1">
    <citation type="submission" date="2023-10" db="EMBL/GenBank/DDBJ databases">
        <title>Genome assembly of Pristionchus species.</title>
        <authorList>
            <person name="Yoshida K."/>
            <person name="Sommer R.J."/>
        </authorList>
    </citation>
    <scope>NUCLEOTIDE SEQUENCE</scope>
    <source>
        <strain evidence="1">RS0144</strain>
    </source>
</reference>
<sequence length="507" mass="55120">STPCSDSCGACGRTHMFRECLCAGEEGCPCSKPQSRIEICATELCQFPRHTCCKGFHKVATTTGFECASEDSLVPNALKIVERDTVEKTKNEVIIDDSQALNNRVKKEEHSVWGEWIVATPCTSDCGACGRISFVRDCLCAGEEGCPCRDQETRVEVCASELCQFPRHTCCDGFRKISTFNGFKCAAIDEKKEERICLGRWTPWNEGSPVSQCSASCGMCGKRRVGTRKCKPAGCECSGESELFESCGKYPCTEGKACCEGFVKGKVDGRVECVPASAIPPALSAASRQFLEKRKDDERKEVERANMKLKQILPVLSSPSNCSWGEWIEVNSDCSDSCGMCGVRVSARRSCQPIGCNCVGASTRYEDCGEGICEGRVKECCGHYIKSSVNGVLNCIDPVTVVKENPPIRPAIQSKSVQRNSFSTSTCRGVWSPFTASPISSCDVPCGLCGHQAVAERQCIPEGCTCEGANKLYERCGEKPCWNKTNGCCDGALIVLVDGQRICKEIH</sequence>
<dbReference type="InterPro" id="IPR000884">
    <property type="entry name" value="TSP1_rpt"/>
</dbReference>
<evidence type="ECO:0000313" key="2">
    <source>
        <dbReference type="Proteomes" id="UP001432027"/>
    </source>
</evidence>
<evidence type="ECO:0000313" key="1">
    <source>
        <dbReference type="EMBL" id="GMT06832.1"/>
    </source>
</evidence>
<feature type="non-terminal residue" evidence="1">
    <location>
        <position position="1"/>
    </location>
</feature>
<dbReference type="EMBL" id="BTSX01000006">
    <property type="protein sequence ID" value="GMT06832.1"/>
    <property type="molecule type" value="Genomic_DNA"/>
</dbReference>
<organism evidence="1 2">
    <name type="scientific">Pristionchus entomophagus</name>
    <dbReference type="NCBI Taxonomy" id="358040"/>
    <lineage>
        <taxon>Eukaryota</taxon>
        <taxon>Metazoa</taxon>
        <taxon>Ecdysozoa</taxon>
        <taxon>Nematoda</taxon>
        <taxon>Chromadorea</taxon>
        <taxon>Rhabditida</taxon>
        <taxon>Rhabditina</taxon>
        <taxon>Diplogasteromorpha</taxon>
        <taxon>Diplogasteroidea</taxon>
        <taxon>Neodiplogasteridae</taxon>
        <taxon>Pristionchus</taxon>
    </lineage>
</organism>
<protein>
    <submittedName>
        <fullName evidence="1">Uncharacterized protein</fullName>
    </submittedName>
</protein>
<dbReference type="Proteomes" id="UP001432027">
    <property type="component" value="Unassembled WGS sequence"/>
</dbReference>
<dbReference type="PANTHER" id="PTHR31507">
    <property type="entry name" value="PROTEIN CBG15923"/>
    <property type="match status" value="1"/>
</dbReference>